<organism evidence="13 14">
    <name type="scientific">Thalassobacillus cyri</name>
    <dbReference type="NCBI Taxonomy" id="571932"/>
    <lineage>
        <taxon>Bacteria</taxon>
        <taxon>Bacillati</taxon>
        <taxon>Bacillota</taxon>
        <taxon>Bacilli</taxon>
        <taxon>Bacillales</taxon>
        <taxon>Bacillaceae</taxon>
        <taxon>Thalassobacillus</taxon>
    </lineage>
</organism>
<accession>A0A1H4CTY8</accession>
<protein>
    <recommendedName>
        <fullName evidence="5 9">Uracil-DNA glycosylase</fullName>
        <shortName evidence="9">UDG</shortName>
        <ecNumber evidence="4 9">3.2.2.27</ecNumber>
    </recommendedName>
</protein>
<dbReference type="STRING" id="571932.SAMN05421743_106192"/>
<evidence type="ECO:0000256" key="11">
    <source>
        <dbReference type="RuleBase" id="RU003780"/>
    </source>
</evidence>
<dbReference type="RefSeq" id="WP_093044745.1">
    <property type="nucleotide sequence ID" value="NZ_FNQR01000006.1"/>
</dbReference>
<feature type="domain" description="Uracil-DNA glycosylase-like" evidence="12">
    <location>
        <begin position="49"/>
        <end position="209"/>
    </location>
</feature>
<evidence type="ECO:0000256" key="10">
    <source>
        <dbReference type="PROSITE-ProRule" id="PRU10072"/>
    </source>
</evidence>
<gene>
    <name evidence="9" type="primary">ung</name>
    <name evidence="13" type="ORF">SAMN05421743_106192</name>
</gene>
<comment type="subcellular location">
    <subcellularLocation>
        <location evidence="9">Cytoplasm</location>
    </subcellularLocation>
</comment>
<dbReference type="OrthoDB" id="9804372at2"/>
<sequence>MKILHNDWASMLEQEFEKPYYQELRKFLKKEYHHHTVYPDMHDIYQALHTTPYQDTKVVILGQDPYHGPDQAHGFSFSVKPGIDIPPSLKNIYKELEADVGFEIPNHGYLKPWAEQGVLLLNNVLTVRAHQAHSHQGAGWETFTDEVIEALNEREKPVVFMLWGKHAQKKASFVDRGRHFVIQSPHPSPLSAYRGFFGSRPFSKANRFLEEIGEQPIDWQLPLQVTKA</sequence>
<feature type="active site" description="Proton acceptor" evidence="9 10">
    <location>
        <position position="64"/>
    </location>
</feature>
<dbReference type="PANTHER" id="PTHR11264:SF0">
    <property type="entry name" value="URACIL-DNA GLYCOSYLASE"/>
    <property type="match status" value="1"/>
</dbReference>
<evidence type="ECO:0000313" key="13">
    <source>
        <dbReference type="EMBL" id="SEA63788.1"/>
    </source>
</evidence>
<dbReference type="InterPro" id="IPR002043">
    <property type="entry name" value="UDG_fam1"/>
</dbReference>
<dbReference type="GO" id="GO:0097510">
    <property type="term" value="P:base-excision repair, AP site formation via deaminated base removal"/>
    <property type="evidence" value="ECO:0007669"/>
    <property type="project" value="TreeGrafter"/>
</dbReference>
<comment type="function">
    <text evidence="2 9 11">Excises uracil residues from the DNA which can arise as a result of misincorporation of dUMP residues by DNA polymerase or due to deamination of cytosine.</text>
</comment>
<keyword evidence="6 9" id="KW-0227">DNA damage</keyword>
<dbReference type="Proteomes" id="UP000198584">
    <property type="component" value="Unassembled WGS sequence"/>
</dbReference>
<dbReference type="Pfam" id="PF03167">
    <property type="entry name" value="UDG"/>
    <property type="match status" value="1"/>
</dbReference>
<evidence type="ECO:0000256" key="3">
    <source>
        <dbReference type="ARBA" id="ARBA00008184"/>
    </source>
</evidence>
<reference evidence="13 14" key="1">
    <citation type="submission" date="2016-10" db="EMBL/GenBank/DDBJ databases">
        <authorList>
            <person name="de Groot N.N."/>
        </authorList>
    </citation>
    <scope>NUCLEOTIDE SEQUENCE [LARGE SCALE GENOMIC DNA]</scope>
    <source>
        <strain evidence="13 14">CCM7597</strain>
    </source>
</reference>
<evidence type="ECO:0000256" key="1">
    <source>
        <dbReference type="ARBA" id="ARBA00001400"/>
    </source>
</evidence>
<evidence type="ECO:0000256" key="4">
    <source>
        <dbReference type="ARBA" id="ARBA00012030"/>
    </source>
</evidence>
<dbReference type="PANTHER" id="PTHR11264">
    <property type="entry name" value="URACIL-DNA GLYCOSYLASE"/>
    <property type="match status" value="1"/>
</dbReference>
<dbReference type="Gene3D" id="3.40.470.10">
    <property type="entry name" value="Uracil-DNA glycosylase-like domain"/>
    <property type="match status" value="1"/>
</dbReference>
<evidence type="ECO:0000256" key="6">
    <source>
        <dbReference type="ARBA" id="ARBA00022763"/>
    </source>
</evidence>
<dbReference type="EMBL" id="FNQR01000006">
    <property type="protein sequence ID" value="SEA63788.1"/>
    <property type="molecule type" value="Genomic_DNA"/>
</dbReference>
<evidence type="ECO:0000256" key="5">
    <source>
        <dbReference type="ARBA" id="ARBA00018429"/>
    </source>
</evidence>
<dbReference type="NCBIfam" id="TIGR00628">
    <property type="entry name" value="ung"/>
    <property type="match status" value="1"/>
</dbReference>
<dbReference type="InterPro" id="IPR005122">
    <property type="entry name" value="Uracil-DNA_glycosylase-like"/>
</dbReference>
<dbReference type="AlphaFoldDB" id="A0A1H4CTY8"/>
<dbReference type="GO" id="GO:0005737">
    <property type="term" value="C:cytoplasm"/>
    <property type="evidence" value="ECO:0007669"/>
    <property type="project" value="UniProtKB-SubCell"/>
</dbReference>
<name>A0A1H4CTY8_9BACI</name>
<keyword evidence="14" id="KW-1185">Reference proteome</keyword>
<dbReference type="EC" id="3.2.2.27" evidence="4 9"/>
<dbReference type="InterPro" id="IPR036895">
    <property type="entry name" value="Uracil-DNA_glycosylase-like_sf"/>
</dbReference>
<evidence type="ECO:0000256" key="2">
    <source>
        <dbReference type="ARBA" id="ARBA00002631"/>
    </source>
</evidence>
<dbReference type="NCBIfam" id="NF003589">
    <property type="entry name" value="PRK05254.1-2"/>
    <property type="match status" value="1"/>
</dbReference>
<comment type="catalytic activity">
    <reaction evidence="1 9 11">
        <text>Hydrolyzes single-stranded DNA or mismatched double-stranded DNA and polynucleotides, releasing free uracil.</text>
        <dbReference type="EC" id="3.2.2.27"/>
    </reaction>
</comment>
<dbReference type="SUPFAM" id="SSF52141">
    <property type="entry name" value="Uracil-DNA glycosylase-like"/>
    <property type="match status" value="1"/>
</dbReference>
<proteinExistence type="inferred from homology"/>
<keyword evidence="8 9" id="KW-0234">DNA repair</keyword>
<keyword evidence="7 9" id="KW-0378">Hydrolase</keyword>
<dbReference type="SMART" id="SM00986">
    <property type="entry name" value="UDG"/>
    <property type="match status" value="1"/>
</dbReference>
<dbReference type="NCBIfam" id="NF003592">
    <property type="entry name" value="PRK05254.1-5"/>
    <property type="match status" value="1"/>
</dbReference>
<evidence type="ECO:0000313" key="14">
    <source>
        <dbReference type="Proteomes" id="UP000198584"/>
    </source>
</evidence>
<comment type="similarity">
    <text evidence="3 9 11">Belongs to the uracil-DNA glycosylase (UDG) superfamily. UNG family.</text>
</comment>
<evidence type="ECO:0000259" key="12">
    <source>
        <dbReference type="SMART" id="SM00986"/>
    </source>
</evidence>
<evidence type="ECO:0000256" key="9">
    <source>
        <dbReference type="HAMAP-Rule" id="MF_00148"/>
    </source>
</evidence>
<dbReference type="CDD" id="cd10027">
    <property type="entry name" value="UDG-F1-like"/>
    <property type="match status" value="1"/>
</dbReference>
<evidence type="ECO:0000256" key="7">
    <source>
        <dbReference type="ARBA" id="ARBA00022801"/>
    </source>
</evidence>
<dbReference type="NCBIfam" id="NF003591">
    <property type="entry name" value="PRK05254.1-4"/>
    <property type="match status" value="1"/>
</dbReference>
<keyword evidence="9" id="KW-0963">Cytoplasm</keyword>
<dbReference type="NCBIfam" id="NF003588">
    <property type="entry name" value="PRK05254.1-1"/>
    <property type="match status" value="1"/>
</dbReference>
<dbReference type="InterPro" id="IPR018085">
    <property type="entry name" value="Ura-DNA_Glyclase_AS"/>
</dbReference>
<dbReference type="SMART" id="SM00987">
    <property type="entry name" value="UreE_C"/>
    <property type="match status" value="1"/>
</dbReference>
<dbReference type="PROSITE" id="PS00130">
    <property type="entry name" value="U_DNA_GLYCOSYLASE"/>
    <property type="match status" value="1"/>
</dbReference>
<dbReference type="FunFam" id="3.40.470.10:FF:000001">
    <property type="entry name" value="Uracil-DNA glycosylase"/>
    <property type="match status" value="1"/>
</dbReference>
<dbReference type="GO" id="GO:0004844">
    <property type="term" value="F:uracil DNA N-glycosylase activity"/>
    <property type="evidence" value="ECO:0007669"/>
    <property type="project" value="UniProtKB-UniRule"/>
</dbReference>
<evidence type="ECO:0000256" key="8">
    <source>
        <dbReference type="ARBA" id="ARBA00023204"/>
    </source>
</evidence>
<dbReference type="HAMAP" id="MF_00148">
    <property type="entry name" value="UDG"/>
    <property type="match status" value="1"/>
</dbReference>